<evidence type="ECO:0008006" key="3">
    <source>
        <dbReference type="Google" id="ProtNLM"/>
    </source>
</evidence>
<dbReference type="AlphaFoldDB" id="M1TRG0"/>
<reference evidence="1 2" key="1">
    <citation type="submission" date="2013-02" db="EMBL/GenBank/DDBJ databases">
        <title>The complete genome sequence of Corynebacterium callunae DSM 20147.</title>
        <authorList>
            <person name="Ruckert C."/>
            <person name="Albersmeier A."/>
            <person name="Kalinowski J."/>
        </authorList>
    </citation>
    <scope>NUCLEOTIDE SEQUENCE [LARGE SCALE GENOMIC DNA]</scope>
    <source>
        <strain evidence="1 2">DSM 20147</strain>
    </source>
</reference>
<organism evidence="1 2">
    <name type="scientific">Corynebacterium callunae DSM 20147</name>
    <dbReference type="NCBI Taxonomy" id="1121353"/>
    <lineage>
        <taxon>Bacteria</taxon>
        <taxon>Bacillati</taxon>
        <taxon>Actinomycetota</taxon>
        <taxon>Actinomycetes</taxon>
        <taxon>Mycobacteriales</taxon>
        <taxon>Corynebacteriaceae</taxon>
        <taxon>Corynebacterium</taxon>
    </lineage>
</organism>
<dbReference type="HOGENOM" id="CLU_161233_0_0_11"/>
<dbReference type="KEGG" id="ccn:H924_07195"/>
<dbReference type="EMBL" id="CP004354">
    <property type="protein sequence ID" value="AGG66881.1"/>
    <property type="molecule type" value="Genomic_DNA"/>
</dbReference>
<protein>
    <recommendedName>
        <fullName evidence="3">Head-to-tail adaptor</fullName>
    </recommendedName>
</protein>
<proteinExistence type="predicted"/>
<name>M1TRG0_9CORY</name>
<dbReference type="eggNOG" id="ENOG503294A">
    <property type="taxonomic scope" value="Bacteria"/>
</dbReference>
<evidence type="ECO:0000313" key="1">
    <source>
        <dbReference type="EMBL" id="AGG66881.1"/>
    </source>
</evidence>
<evidence type="ECO:0000313" key="2">
    <source>
        <dbReference type="Proteomes" id="UP000011760"/>
    </source>
</evidence>
<keyword evidence="2" id="KW-1185">Reference proteome</keyword>
<dbReference type="Proteomes" id="UP000011760">
    <property type="component" value="Chromosome"/>
</dbReference>
<sequence>MRMLIPLSDIEARVGAIDEGETLVIRDLIEDASALIESFCTRGVPNPVPDVIQLVCRRMVMRALDVSSSGLPTGLDSVQNSAGPFGQTLQMQSGSTDGGAWLTKVDRKMLRRWRGGAFSIPLK</sequence>
<accession>M1TRG0</accession>
<gene>
    <name evidence="1" type="ORF">H924_07195</name>
</gene>
<dbReference type="STRING" id="1121353.H924_07195"/>